<comment type="caution">
    <text evidence="3">The sequence shown here is derived from an EMBL/GenBank/DDBJ whole genome shotgun (WGS) entry which is preliminary data.</text>
</comment>
<feature type="coiled-coil region" evidence="1">
    <location>
        <begin position="813"/>
        <end position="864"/>
    </location>
</feature>
<dbReference type="OrthoDB" id="5423371at2759"/>
<feature type="region of interest" description="Disordered" evidence="2">
    <location>
        <begin position="1"/>
        <end position="64"/>
    </location>
</feature>
<accession>A0A9P4Y4B4</accession>
<keyword evidence="4" id="KW-1185">Reference proteome</keyword>
<evidence type="ECO:0000256" key="1">
    <source>
        <dbReference type="SAM" id="Coils"/>
    </source>
</evidence>
<dbReference type="Proteomes" id="UP000803844">
    <property type="component" value="Unassembled WGS sequence"/>
</dbReference>
<feature type="coiled-coil region" evidence="1">
    <location>
        <begin position="1452"/>
        <end position="1549"/>
    </location>
</feature>
<proteinExistence type="predicted"/>
<feature type="compositionally biased region" description="Gly residues" evidence="2">
    <location>
        <begin position="332"/>
        <end position="341"/>
    </location>
</feature>
<sequence>MQSLQPASVRDVGYMLEGGQLSKSPEKTDRELPVTPARSKTDPFNDVRSDEQDPEQRASLTPAGVVSLTPVVRPMPRRPQSSILGENTPPQSATMLALQNMSAPKEMPSKRDVDTPLANATNGSMSPTKNPQSIENISGQILTLTNIATALQKEMAQLSRRSRDNATDLLSLKEATNTRDEDIRKNMRDLLHNMQEVSSRTVSSASRDMYGGPLLLENKPYAPASLSPSSRAGSNMRPFALPRIPSPNSFAASLDRDDISTPSLAGTDASATIGLLDKIIRDMSTKDGQEQLMSRLSDLARKLDGFNVEQKVDDLQRLIRTNMDQSLVLAQGGSGAGGGKIGRPRNKSFSDGPNEYRNGSEARVERLIQDNNQSPGTRVAADVISDDLVKIIRTVKDSVAQGGGLTAEVKALVRELRGEVLGMGREIGRKLDEVSETNQSRTAAATSREINRVVEEGLLEMKDHMNQLTRDHLRQSAAAITANRTPEVDYQEIYNALRTALKDSKALEDDAPALHREDVIEAVKDAWENYKPEIEVQQIGLERDEVLACLREGLMQHAPRDDKEPGATREEVYKAVVEGLKHFTPPPIQVPETLSRDEIIEAVRDCLEEFEFPVAASALDADLSKQDMIDAVKQGLENMDVHAKDGAPLVPYQGNSEEIVARLHDIMEYMQSEFKAVSDEAKQNVAANGRDTEQVLDATKDGFEKLRADIEGYVDRATGVASQEEFMEDLLKSLDVFRDEIADMVAKQSDGSKDVIREELESLRDAVNTSMVPASSQPSSVNHDEILQAFQEGIGSLRQEISQRPVAGTNEVLDALQEGLTDLRVSIDKLSDKPADLTANDEILDALRTGLDGVKSDIEELREESKALAPVASDAVVAADVLKHEDIKNLEVLISQLRIKVEAMEPNPVPAAAASETGSSLSKDDIVLMEDMLHNIKEQVAEIASKEPAAATVRDAPVSTDAATKEDVEAIETILRNTKSRLDELMDGEQAVRKDHVDALEVLILETKESLGGLTEQLEKIALREDTQAVESLVTQVIGAFDEMKERHEKQLEDPEKVTKTDTDAIEAVCLDVKGVVEQMVKSDIASLSTKEDLERLESLHATELKELSEQHAEENAKQFEERQAETVGVSERVTEVKAFLEEMQTLVKEKLETGITGVEGLSKSLETLSETAGQNANVHSDLKEMFETMKTEFEESKAGVVGAKLETDEKFEQTTETLRTKIDERIDEVIAKYEEFQSAIDERNKTGEARDEVLEGAVVGTKAVAEELKSLIDTLGSTVTESLEKMEEASKTVFTHVEDLVLKTDDNHTQNKSEHTQTRDQVKEAMGAFEGLQGQVNEYQPKILEAVQSVLDTVGQHFEHSKASVSEIEEKIGQKIEEAKPEPLMLPPAPEKYDDSHVHEKLDRLVDHTQSADKAFEQLSTLDKVHQQVIATATELSAFLAAQTQRIADDHEDKQKTMKDMESNLHETMLELERRTVQRDEAEATVASLQAEEERLRKSIVSLKVEQESLVRQKVSLTGDVSSLETALNIRREELHEMEHRAEGLERRILEGVMDQSRLLLMAKSSKKAARDVMSRKRVTSQKPAAEDGGAETESKQTTPKAQHTVAFKTALNSNRNVLDPQSALNGQQQARRILSLSQIKKPGFNSTANAGTAFKRSQSVKTLGGAGAFRKGSWGGRMNNKKGYGDLHHSDEGDKENVNLDVVALRESDEEELYNQEDEHHGGEVVLATPTDAAPLASTVSENPSQDYYETYSDVQSETGTLRRSSLHSGTGTITDSEYTHSELQSGEYSPSELQSAAFTNSEGADDEMYSESASDWTESAVGSSVLSGTDSEVSGVGYATSDGGVTPSSEGGEVMLYEG</sequence>
<feature type="region of interest" description="Disordered" evidence="2">
    <location>
        <begin position="331"/>
        <end position="357"/>
    </location>
</feature>
<name>A0A9P4Y4B4_CRYP1</name>
<evidence type="ECO:0000313" key="3">
    <source>
        <dbReference type="EMBL" id="KAF3766298.1"/>
    </source>
</evidence>
<evidence type="ECO:0000313" key="4">
    <source>
        <dbReference type="Proteomes" id="UP000803844"/>
    </source>
</evidence>
<keyword evidence="1" id="KW-0175">Coiled coil</keyword>
<feature type="compositionally biased region" description="Basic and acidic residues" evidence="2">
    <location>
        <begin position="39"/>
        <end position="56"/>
    </location>
</feature>
<protein>
    <recommendedName>
        <fullName evidence="5">Chromosome segregation ATPase family protein</fullName>
    </recommendedName>
</protein>
<evidence type="ECO:0000256" key="2">
    <source>
        <dbReference type="SAM" id="MobiDB-lite"/>
    </source>
</evidence>
<dbReference type="RefSeq" id="XP_040777259.1">
    <property type="nucleotide sequence ID" value="XM_040917060.1"/>
</dbReference>
<feature type="region of interest" description="Disordered" evidence="2">
    <location>
        <begin position="1755"/>
        <end position="1862"/>
    </location>
</feature>
<dbReference type="GeneID" id="63834189"/>
<feature type="region of interest" description="Disordered" evidence="2">
    <location>
        <begin position="1674"/>
        <end position="1697"/>
    </location>
</feature>
<dbReference type="EMBL" id="MU032347">
    <property type="protein sequence ID" value="KAF3766298.1"/>
    <property type="molecule type" value="Genomic_DNA"/>
</dbReference>
<dbReference type="PANTHER" id="PTHR23159:SF31">
    <property type="entry name" value="CENTROSOME-ASSOCIATED PROTEIN CEP250 ISOFORM X1"/>
    <property type="match status" value="1"/>
</dbReference>
<feature type="compositionally biased region" description="Polar residues" evidence="2">
    <location>
        <begin position="1814"/>
        <end position="1835"/>
    </location>
</feature>
<feature type="compositionally biased region" description="Polar residues" evidence="2">
    <location>
        <begin position="1755"/>
        <end position="1805"/>
    </location>
</feature>
<organism evidence="3 4">
    <name type="scientific">Cryphonectria parasitica (strain ATCC 38755 / EP155)</name>
    <dbReference type="NCBI Taxonomy" id="660469"/>
    <lineage>
        <taxon>Eukaryota</taxon>
        <taxon>Fungi</taxon>
        <taxon>Dikarya</taxon>
        <taxon>Ascomycota</taxon>
        <taxon>Pezizomycotina</taxon>
        <taxon>Sordariomycetes</taxon>
        <taxon>Sordariomycetidae</taxon>
        <taxon>Diaporthales</taxon>
        <taxon>Cryphonectriaceae</taxon>
        <taxon>Cryphonectria-Endothia species complex</taxon>
        <taxon>Cryphonectria</taxon>
    </lineage>
</organism>
<gene>
    <name evidence="3" type="ORF">M406DRAFT_255848</name>
</gene>
<feature type="compositionally biased region" description="Basic and acidic residues" evidence="2">
    <location>
        <begin position="1685"/>
        <end position="1697"/>
    </location>
</feature>
<evidence type="ECO:0008006" key="5">
    <source>
        <dbReference type="Google" id="ProtNLM"/>
    </source>
</evidence>
<dbReference type="PANTHER" id="PTHR23159">
    <property type="entry name" value="CENTROSOMAL PROTEIN 2"/>
    <property type="match status" value="1"/>
</dbReference>
<feature type="region of interest" description="Disordered" evidence="2">
    <location>
        <begin position="1571"/>
        <end position="1604"/>
    </location>
</feature>
<reference evidence="3" key="1">
    <citation type="journal article" date="2020" name="Phytopathology">
        <title>Genome sequence of the chestnut blight fungus Cryphonectria parasitica EP155: A fundamental resource for an archetypical invasive plant pathogen.</title>
        <authorList>
            <person name="Crouch J.A."/>
            <person name="Dawe A."/>
            <person name="Aerts A."/>
            <person name="Barry K."/>
            <person name="Churchill A.C.L."/>
            <person name="Grimwood J."/>
            <person name="Hillman B."/>
            <person name="Milgroom M.G."/>
            <person name="Pangilinan J."/>
            <person name="Smith M."/>
            <person name="Salamov A."/>
            <person name="Schmutz J."/>
            <person name="Yadav J."/>
            <person name="Grigoriev I.V."/>
            <person name="Nuss D."/>
        </authorList>
    </citation>
    <scope>NUCLEOTIDE SEQUENCE</scope>
    <source>
        <strain evidence="3">EP155</strain>
    </source>
</reference>